<evidence type="ECO:0000313" key="1">
    <source>
        <dbReference type="EMBL" id="TLD41480.1"/>
    </source>
</evidence>
<dbReference type="AlphaFoldDB" id="A0A533QLM6"/>
<organism evidence="1 2">
    <name type="scientific">Candidatus Jettenia ecosi</name>
    <dbReference type="NCBI Taxonomy" id="2494326"/>
    <lineage>
        <taxon>Bacteria</taxon>
        <taxon>Pseudomonadati</taxon>
        <taxon>Planctomycetota</taxon>
        <taxon>Candidatus Brocadiia</taxon>
        <taxon>Candidatus Brocadiales</taxon>
        <taxon>Candidatus Brocadiaceae</taxon>
        <taxon>Candidatus Jettenia</taxon>
    </lineage>
</organism>
<dbReference type="EMBL" id="SULG01000047">
    <property type="protein sequence ID" value="TLD41480.1"/>
    <property type="molecule type" value="Genomic_DNA"/>
</dbReference>
<comment type="caution">
    <text evidence="1">The sequence shown here is derived from an EMBL/GenBank/DDBJ whole genome shotgun (WGS) entry which is preliminary data.</text>
</comment>
<name>A0A533QLM6_9BACT</name>
<dbReference type="Pfam" id="PF10082">
    <property type="entry name" value="BBP2_2"/>
    <property type="match status" value="1"/>
</dbReference>
<gene>
    <name evidence="1" type="ORF">JETT_2276</name>
</gene>
<dbReference type="Proteomes" id="UP000319783">
    <property type="component" value="Unassembled WGS sequence"/>
</dbReference>
<dbReference type="InterPro" id="IPR018759">
    <property type="entry name" value="BBP2_2"/>
</dbReference>
<proteinExistence type="predicted"/>
<reference evidence="1 2" key="1">
    <citation type="submission" date="2019-04" db="EMBL/GenBank/DDBJ databases">
        <title>Genome of a novel bacterium Candidatus Jettenia ecosi reconstructed from metagenome of an anammox bioreactor.</title>
        <authorList>
            <person name="Mardanov A.V."/>
            <person name="Beletsky A.V."/>
            <person name="Ravin N.V."/>
            <person name="Botchkova E.A."/>
            <person name="Litti Y.V."/>
            <person name="Nozhevnikova A.N."/>
        </authorList>
    </citation>
    <scope>NUCLEOTIDE SEQUENCE [LARGE SCALE GENOMIC DNA]</scope>
    <source>
        <strain evidence="1">J2</strain>
    </source>
</reference>
<evidence type="ECO:0000313" key="2">
    <source>
        <dbReference type="Proteomes" id="UP000319783"/>
    </source>
</evidence>
<accession>A0A533QLM6</accession>
<protein>
    <submittedName>
        <fullName evidence="1">Uncharacterized protein</fullName>
    </submittedName>
</protein>
<sequence length="341" mass="39719">MPDDEVSDLITTYSPGLSLSVPIRRLKAEANVSYLANFSEYRENPDQSHLDQYLNSSFEVAFPRGLSILLKNRFEDTEQPQTFDLIYGELIQRTRRETNDFLTTVILPQYFARFDAEVSYSNFDNQYEEFEDSNYNEQEIGTRLAYKLLTKLDTFTEFNIGKTVYDTGLISNSVFYESLAGVRFKETAKTTGIFKIGYRIRDYEDEDFEQFRGVVLSLESKTRLTALTNFSILLRRSQEEALFTPDRNFYELNSLYVTLGRRLTNKIDVNVSNYYQILDFPATRTGEDEVEIFTLGFRVALDYKIQKWLSANLSYWYEDRSSSEDLGRKKNVITFTIGAAF</sequence>